<gene>
    <name evidence="2" type="ORF">LG368_00010</name>
</gene>
<feature type="transmembrane region" description="Helical" evidence="1">
    <location>
        <begin position="21"/>
        <end position="40"/>
    </location>
</feature>
<feature type="transmembrane region" description="Helical" evidence="1">
    <location>
        <begin position="60"/>
        <end position="78"/>
    </location>
</feature>
<comment type="caution">
    <text evidence="2">The sequence shown here is derived from an EMBL/GenBank/DDBJ whole genome shotgun (WGS) entry which is preliminary data.</text>
</comment>
<evidence type="ECO:0000313" key="3">
    <source>
        <dbReference type="Proteomes" id="UP001139095"/>
    </source>
</evidence>
<feature type="transmembrane region" description="Helical" evidence="1">
    <location>
        <begin position="122"/>
        <end position="139"/>
    </location>
</feature>
<evidence type="ECO:0000256" key="1">
    <source>
        <dbReference type="SAM" id="Phobius"/>
    </source>
</evidence>
<evidence type="ECO:0000313" key="2">
    <source>
        <dbReference type="EMBL" id="MCB5160306.1"/>
    </source>
</evidence>
<keyword evidence="3" id="KW-1185">Reference proteome</keyword>
<keyword evidence="1" id="KW-0812">Transmembrane</keyword>
<keyword evidence="1" id="KW-1133">Transmembrane helix</keyword>
<accession>A0A9X1ILL4</accession>
<name>A0A9X1ILL4_9GAMM</name>
<reference evidence="2" key="1">
    <citation type="submission" date="2021-10" db="EMBL/GenBank/DDBJ databases">
        <title>Marinomonas pontica sp. nov., isolated from the Black Sea.</title>
        <authorList>
            <person name="Zhao L.-H."/>
            <person name="Xue J.-H."/>
        </authorList>
    </citation>
    <scope>NUCLEOTIDE SEQUENCE</scope>
    <source>
        <strain evidence="2">E8</strain>
    </source>
</reference>
<sequence>MPEIRDTEKNTTHNRLLRLPIGLFLGSVSVISGTSGQAILTRLNRWQGVLPSKINGSTDGLALFAAIAAMVGFLYPAQSSKTFDLIGFAGAVHLPSAVLLGMSYGLGYWFCLGRGNTLDKRVLSLCVAVYLLCSLVRFWF</sequence>
<protein>
    <submittedName>
        <fullName evidence="2">Uncharacterized protein</fullName>
    </submittedName>
</protein>
<dbReference type="AlphaFoldDB" id="A0A9X1ILL4"/>
<keyword evidence="1" id="KW-0472">Membrane</keyword>
<proteinExistence type="predicted"/>
<dbReference type="RefSeq" id="WP_226752693.1">
    <property type="nucleotide sequence ID" value="NZ_JAJATW010000001.1"/>
</dbReference>
<feature type="transmembrane region" description="Helical" evidence="1">
    <location>
        <begin position="85"/>
        <end position="110"/>
    </location>
</feature>
<dbReference type="EMBL" id="JAJATW010000001">
    <property type="protein sequence ID" value="MCB5160306.1"/>
    <property type="molecule type" value="Genomic_DNA"/>
</dbReference>
<organism evidence="2 3">
    <name type="scientific">Marinomonas algarum</name>
    <dbReference type="NCBI Taxonomy" id="2883105"/>
    <lineage>
        <taxon>Bacteria</taxon>
        <taxon>Pseudomonadati</taxon>
        <taxon>Pseudomonadota</taxon>
        <taxon>Gammaproteobacteria</taxon>
        <taxon>Oceanospirillales</taxon>
        <taxon>Oceanospirillaceae</taxon>
        <taxon>Marinomonas</taxon>
    </lineage>
</organism>
<dbReference type="Proteomes" id="UP001139095">
    <property type="component" value="Unassembled WGS sequence"/>
</dbReference>